<comment type="caution">
    <text evidence="1">The sequence shown here is derived from an EMBL/GenBank/DDBJ whole genome shotgun (WGS) entry which is preliminary data.</text>
</comment>
<reference evidence="1 2" key="1">
    <citation type="journal article" date="2020" name="Cell">
        <title>Large-Scale Comparative Analyses of Tick Genomes Elucidate Their Genetic Diversity and Vector Capacities.</title>
        <authorList>
            <consortium name="Tick Genome and Microbiome Consortium (TIGMIC)"/>
            <person name="Jia N."/>
            <person name="Wang J."/>
            <person name="Shi W."/>
            <person name="Du L."/>
            <person name="Sun Y."/>
            <person name="Zhan W."/>
            <person name="Jiang J.F."/>
            <person name="Wang Q."/>
            <person name="Zhang B."/>
            <person name="Ji P."/>
            <person name="Bell-Sakyi L."/>
            <person name="Cui X.M."/>
            <person name="Yuan T.T."/>
            <person name="Jiang B.G."/>
            <person name="Yang W.F."/>
            <person name="Lam T.T."/>
            <person name="Chang Q.C."/>
            <person name="Ding S.J."/>
            <person name="Wang X.J."/>
            <person name="Zhu J.G."/>
            <person name="Ruan X.D."/>
            <person name="Zhao L."/>
            <person name="Wei J.T."/>
            <person name="Ye R.Z."/>
            <person name="Que T.C."/>
            <person name="Du C.H."/>
            <person name="Zhou Y.H."/>
            <person name="Cheng J.X."/>
            <person name="Dai P.F."/>
            <person name="Guo W.B."/>
            <person name="Han X.H."/>
            <person name="Huang E.J."/>
            <person name="Li L.F."/>
            <person name="Wei W."/>
            <person name="Gao Y.C."/>
            <person name="Liu J.Z."/>
            <person name="Shao H.Z."/>
            <person name="Wang X."/>
            <person name="Wang C.C."/>
            <person name="Yang T.C."/>
            <person name="Huo Q.B."/>
            <person name="Li W."/>
            <person name="Chen H.Y."/>
            <person name="Chen S.E."/>
            <person name="Zhou L.G."/>
            <person name="Ni X.B."/>
            <person name="Tian J.H."/>
            <person name="Sheng Y."/>
            <person name="Liu T."/>
            <person name="Pan Y.S."/>
            <person name="Xia L.Y."/>
            <person name="Li J."/>
            <person name="Zhao F."/>
            <person name="Cao W.C."/>
        </authorList>
    </citation>
    <scope>NUCLEOTIDE SEQUENCE [LARGE SCALE GENOMIC DNA]</scope>
    <source>
        <strain evidence="1">HaeL-2018</strain>
    </source>
</reference>
<name>A0A9J6FBQ4_HAELO</name>
<dbReference type="EMBL" id="JABSTR010000001">
    <property type="protein sequence ID" value="KAH9359564.1"/>
    <property type="molecule type" value="Genomic_DNA"/>
</dbReference>
<sequence length="59" mass="7232">MIEQQWRQNKRFVHEGGCRSSALRSWLRWFSWESLNGRYRCMDPFLRIVDAIARQFPQS</sequence>
<accession>A0A9J6FBQ4</accession>
<protein>
    <submittedName>
        <fullName evidence="1">Uncharacterized protein</fullName>
    </submittedName>
</protein>
<keyword evidence="2" id="KW-1185">Reference proteome</keyword>
<evidence type="ECO:0000313" key="2">
    <source>
        <dbReference type="Proteomes" id="UP000821853"/>
    </source>
</evidence>
<evidence type="ECO:0000313" key="1">
    <source>
        <dbReference type="EMBL" id="KAH9359564.1"/>
    </source>
</evidence>
<dbReference type="AlphaFoldDB" id="A0A9J6FBQ4"/>
<organism evidence="1 2">
    <name type="scientific">Haemaphysalis longicornis</name>
    <name type="common">Bush tick</name>
    <dbReference type="NCBI Taxonomy" id="44386"/>
    <lineage>
        <taxon>Eukaryota</taxon>
        <taxon>Metazoa</taxon>
        <taxon>Ecdysozoa</taxon>
        <taxon>Arthropoda</taxon>
        <taxon>Chelicerata</taxon>
        <taxon>Arachnida</taxon>
        <taxon>Acari</taxon>
        <taxon>Parasitiformes</taxon>
        <taxon>Ixodida</taxon>
        <taxon>Ixodoidea</taxon>
        <taxon>Ixodidae</taxon>
        <taxon>Haemaphysalinae</taxon>
        <taxon>Haemaphysalis</taxon>
    </lineage>
</organism>
<proteinExistence type="predicted"/>
<dbReference type="VEuPathDB" id="VectorBase:HLOH_049677"/>
<dbReference type="Proteomes" id="UP000821853">
    <property type="component" value="Chromosome 1"/>
</dbReference>
<gene>
    <name evidence="1" type="ORF">HPB48_015715</name>
</gene>